<comment type="pathway">
    <text evidence="2 11">Cofactor biosynthesis; NAD(+) biosynthesis; deamido-NAD(+) from nicotinate D-ribonucleotide: step 1/1.</text>
</comment>
<evidence type="ECO:0000256" key="4">
    <source>
        <dbReference type="ARBA" id="ARBA00022642"/>
    </source>
</evidence>
<dbReference type="PANTHER" id="PTHR39321">
    <property type="entry name" value="NICOTINATE-NUCLEOTIDE ADENYLYLTRANSFERASE-RELATED"/>
    <property type="match status" value="1"/>
</dbReference>
<organism evidence="13 14">
    <name type="scientific">Legionella cardiaca</name>
    <dbReference type="NCBI Taxonomy" id="1071983"/>
    <lineage>
        <taxon>Bacteria</taxon>
        <taxon>Pseudomonadati</taxon>
        <taxon>Pseudomonadota</taxon>
        <taxon>Gammaproteobacteria</taxon>
        <taxon>Legionellales</taxon>
        <taxon>Legionellaceae</taxon>
        <taxon>Legionella</taxon>
    </lineage>
</organism>
<keyword evidence="5 11" id="KW-0808">Transferase</keyword>
<proteinExistence type="inferred from homology"/>
<evidence type="ECO:0000256" key="5">
    <source>
        <dbReference type="ARBA" id="ARBA00022679"/>
    </source>
</evidence>
<evidence type="ECO:0000256" key="3">
    <source>
        <dbReference type="ARBA" id="ARBA00009014"/>
    </source>
</evidence>
<evidence type="ECO:0000256" key="7">
    <source>
        <dbReference type="ARBA" id="ARBA00022741"/>
    </source>
</evidence>
<dbReference type="Proteomes" id="UP001222087">
    <property type="component" value="Chromosome"/>
</dbReference>
<evidence type="ECO:0000256" key="9">
    <source>
        <dbReference type="ARBA" id="ARBA00023027"/>
    </source>
</evidence>
<keyword evidence="6 11" id="KW-0548">Nucleotidyltransferase</keyword>
<evidence type="ECO:0000256" key="2">
    <source>
        <dbReference type="ARBA" id="ARBA00005019"/>
    </source>
</evidence>
<comment type="function">
    <text evidence="1 11">Catalyzes the reversible adenylation of nicotinate mononucleotide (NaMN) to nicotinic acid adenine dinucleotide (NaAD).</text>
</comment>
<dbReference type="PANTHER" id="PTHR39321:SF3">
    <property type="entry name" value="PHOSPHOPANTETHEINE ADENYLYLTRANSFERASE"/>
    <property type="match status" value="1"/>
</dbReference>
<dbReference type="InterPro" id="IPR004821">
    <property type="entry name" value="Cyt_trans-like"/>
</dbReference>
<comment type="similarity">
    <text evidence="3 11">Belongs to the NadD family.</text>
</comment>
<evidence type="ECO:0000256" key="1">
    <source>
        <dbReference type="ARBA" id="ARBA00002324"/>
    </source>
</evidence>
<reference evidence="13 14" key="1">
    <citation type="submission" date="2023-02" db="EMBL/GenBank/DDBJ databases">
        <title>Genome Sequence of L. cardiaca H63T.</title>
        <authorList>
            <person name="Lopez A.E."/>
            <person name="Cianciotto N.P."/>
        </authorList>
    </citation>
    <scope>NUCLEOTIDE SEQUENCE [LARGE SCALE GENOMIC DNA]</scope>
    <source>
        <strain evidence="13 14">H63</strain>
    </source>
</reference>
<gene>
    <name evidence="11 13" type="primary">nadD</name>
    <name evidence="13" type="ORF">PXX05_05060</name>
</gene>
<dbReference type="EC" id="2.7.7.18" evidence="11"/>
<accession>A0ABY8AUQ3</accession>
<sequence length="215" mass="24050">MRNLIIYGGTFDPIHNGHINTAINVQKKFNFDQFIFLPCKLPVLKAQAAASASQRVIMLELALKELDKKFVINLSEVNRNSPSYMVETLKQFRNELGQAISITLLIGVDAFMQLPKWYAWEQLLTLTNLLVINRAGIDTTNFPEAVIKLLSSHQTHEANAILNHSHGLIYCFNAGNFDISSTAIRKKIATGEAVSADIPESVLKFIKSNNLYTTD</sequence>
<dbReference type="NCBIfam" id="TIGR00125">
    <property type="entry name" value="cyt_tran_rel"/>
    <property type="match status" value="1"/>
</dbReference>
<keyword evidence="7 11" id="KW-0547">Nucleotide-binding</keyword>
<dbReference type="EMBL" id="CP119078">
    <property type="protein sequence ID" value="WED44159.1"/>
    <property type="molecule type" value="Genomic_DNA"/>
</dbReference>
<dbReference type="HAMAP" id="MF_00244">
    <property type="entry name" value="NaMN_adenylyltr"/>
    <property type="match status" value="1"/>
</dbReference>
<keyword evidence="4 11" id="KW-0662">Pyridine nucleotide biosynthesis</keyword>
<feature type="domain" description="Cytidyltransferase-like" evidence="12">
    <location>
        <begin position="6"/>
        <end position="186"/>
    </location>
</feature>
<comment type="catalytic activity">
    <reaction evidence="10 11">
        <text>nicotinate beta-D-ribonucleotide + ATP + H(+) = deamido-NAD(+) + diphosphate</text>
        <dbReference type="Rhea" id="RHEA:22860"/>
        <dbReference type="ChEBI" id="CHEBI:15378"/>
        <dbReference type="ChEBI" id="CHEBI:30616"/>
        <dbReference type="ChEBI" id="CHEBI:33019"/>
        <dbReference type="ChEBI" id="CHEBI:57502"/>
        <dbReference type="ChEBI" id="CHEBI:58437"/>
        <dbReference type="EC" id="2.7.7.18"/>
    </reaction>
</comment>
<evidence type="ECO:0000256" key="10">
    <source>
        <dbReference type="ARBA" id="ARBA00048721"/>
    </source>
</evidence>
<keyword evidence="8 11" id="KW-0067">ATP-binding</keyword>
<protein>
    <recommendedName>
        <fullName evidence="11">Probable nicotinate-nucleotide adenylyltransferase</fullName>
        <ecNumber evidence="11">2.7.7.18</ecNumber>
    </recommendedName>
    <alternativeName>
        <fullName evidence="11">Deamido-NAD(+) diphosphorylase</fullName>
    </alternativeName>
    <alternativeName>
        <fullName evidence="11">Deamido-NAD(+) pyrophosphorylase</fullName>
    </alternativeName>
    <alternativeName>
        <fullName evidence="11">Nicotinate mononucleotide adenylyltransferase</fullName>
        <shortName evidence="11">NaMN adenylyltransferase</shortName>
    </alternativeName>
</protein>
<dbReference type="SUPFAM" id="SSF52374">
    <property type="entry name" value="Nucleotidylyl transferase"/>
    <property type="match status" value="1"/>
</dbReference>
<dbReference type="GO" id="GO:0004515">
    <property type="term" value="F:nicotinate-nucleotide adenylyltransferase activity"/>
    <property type="evidence" value="ECO:0007669"/>
    <property type="project" value="UniProtKB-EC"/>
</dbReference>
<evidence type="ECO:0000256" key="8">
    <source>
        <dbReference type="ARBA" id="ARBA00022840"/>
    </source>
</evidence>
<evidence type="ECO:0000256" key="6">
    <source>
        <dbReference type="ARBA" id="ARBA00022695"/>
    </source>
</evidence>
<dbReference type="InterPro" id="IPR005248">
    <property type="entry name" value="NadD/NMNAT"/>
</dbReference>
<dbReference type="Gene3D" id="3.40.50.620">
    <property type="entry name" value="HUPs"/>
    <property type="match status" value="1"/>
</dbReference>
<dbReference type="Pfam" id="PF01467">
    <property type="entry name" value="CTP_transf_like"/>
    <property type="match status" value="1"/>
</dbReference>
<dbReference type="NCBIfam" id="TIGR00482">
    <property type="entry name" value="nicotinate (nicotinamide) nucleotide adenylyltransferase"/>
    <property type="match status" value="1"/>
</dbReference>
<dbReference type="InterPro" id="IPR014729">
    <property type="entry name" value="Rossmann-like_a/b/a_fold"/>
</dbReference>
<keyword evidence="9 11" id="KW-0520">NAD</keyword>
<name>A0ABY8AUQ3_9GAMM</name>
<dbReference type="NCBIfam" id="NF000839">
    <property type="entry name" value="PRK00071.1-1"/>
    <property type="match status" value="1"/>
</dbReference>
<dbReference type="RefSeq" id="WP_275089976.1">
    <property type="nucleotide sequence ID" value="NZ_CP119078.1"/>
</dbReference>
<keyword evidence="14" id="KW-1185">Reference proteome</keyword>
<evidence type="ECO:0000259" key="12">
    <source>
        <dbReference type="Pfam" id="PF01467"/>
    </source>
</evidence>
<evidence type="ECO:0000313" key="13">
    <source>
        <dbReference type="EMBL" id="WED44159.1"/>
    </source>
</evidence>
<dbReference type="CDD" id="cd02165">
    <property type="entry name" value="NMNAT"/>
    <property type="match status" value="1"/>
</dbReference>
<evidence type="ECO:0000313" key="14">
    <source>
        <dbReference type="Proteomes" id="UP001222087"/>
    </source>
</evidence>
<evidence type="ECO:0000256" key="11">
    <source>
        <dbReference type="HAMAP-Rule" id="MF_00244"/>
    </source>
</evidence>